<feature type="region of interest" description="Disordered" evidence="1">
    <location>
        <begin position="61"/>
        <end position="105"/>
    </location>
</feature>
<keyword evidence="2" id="KW-1133">Transmembrane helix</keyword>
<dbReference type="InterPro" id="IPR001119">
    <property type="entry name" value="SLH_dom"/>
</dbReference>
<name>A0ABP0UAF0_9BRYO</name>
<keyword evidence="2" id="KW-0812">Transmembrane</keyword>
<feature type="domain" description="SLH" evidence="3">
    <location>
        <begin position="308"/>
        <end position="387"/>
    </location>
</feature>
<dbReference type="PANTHER" id="PTHR33740">
    <property type="entry name" value="GPI-ANCHORED ADHESIN-LIKE PROTEIN"/>
    <property type="match status" value="1"/>
</dbReference>
<evidence type="ECO:0000256" key="2">
    <source>
        <dbReference type="SAM" id="Phobius"/>
    </source>
</evidence>
<feature type="transmembrane region" description="Helical" evidence="2">
    <location>
        <begin position="121"/>
        <end position="142"/>
    </location>
</feature>
<dbReference type="EMBL" id="OZ019894">
    <property type="protein sequence ID" value="CAK9215870.1"/>
    <property type="molecule type" value="Genomic_DNA"/>
</dbReference>
<keyword evidence="5" id="KW-1185">Reference proteome</keyword>
<dbReference type="PANTHER" id="PTHR33740:SF3">
    <property type="entry name" value="GPI-ANCHORED ADHESIN-LIKE PROTEIN"/>
    <property type="match status" value="1"/>
</dbReference>
<evidence type="ECO:0000313" key="4">
    <source>
        <dbReference type="EMBL" id="CAK9215870.1"/>
    </source>
</evidence>
<keyword evidence="2" id="KW-0472">Membrane</keyword>
<feature type="compositionally biased region" description="Basic and acidic residues" evidence="1">
    <location>
        <begin position="169"/>
        <end position="205"/>
    </location>
</feature>
<dbReference type="PROSITE" id="PS51272">
    <property type="entry name" value="SLH"/>
    <property type="match status" value="1"/>
</dbReference>
<feature type="compositionally biased region" description="Low complexity" evidence="1">
    <location>
        <begin position="154"/>
        <end position="168"/>
    </location>
</feature>
<evidence type="ECO:0000256" key="1">
    <source>
        <dbReference type="SAM" id="MobiDB-lite"/>
    </source>
</evidence>
<evidence type="ECO:0000259" key="3">
    <source>
        <dbReference type="PROSITE" id="PS51272"/>
    </source>
</evidence>
<dbReference type="Proteomes" id="UP001497512">
    <property type="component" value="Chromosome 2"/>
</dbReference>
<reference evidence="4" key="1">
    <citation type="submission" date="2024-02" db="EMBL/GenBank/DDBJ databases">
        <authorList>
            <consortium name="ELIXIR-Norway"/>
            <consortium name="Elixir Norway"/>
        </authorList>
    </citation>
    <scope>NUCLEOTIDE SEQUENCE</scope>
</reference>
<feature type="region of interest" description="Disordered" evidence="1">
    <location>
        <begin position="720"/>
        <end position="767"/>
    </location>
</feature>
<evidence type="ECO:0000313" key="5">
    <source>
        <dbReference type="Proteomes" id="UP001497512"/>
    </source>
</evidence>
<sequence>MQTSMAFASSSLACFSASHRSAPFSLGRRRPPRRLRAEGPVASCRVQTCCIRCCAASHEEEKGGERGRNNSSARNSRPPHPSWSDTIPPAPLSSTASSSAERYGGWSPVHDPDASSWRAGLLRVGAGFVLALGISLGSYLVYTKQGRRLEMAPTITQEQQTSSSTKSQLSHDHNEKGETSRELAAKNLDGDLREESNHDMQKDTEQGVQTPEQEPAVGSATEVHKKKVAVAPVSPLTANTVVVPAAVDPMQAQVLAALQALQVIELGVEPGAICTRRDYARWLIAVSSTLARSTAKRVFPAMYIEDLTELGFNDVTPDDPDFTSIQGLAEAGLIPSNLSQRDAEFKTGTAHSETVSLFYPDSSLSRQDLVSWKIALDQRTLRAIDKEAFRAQSGFLDVDQIDKSSWSALSHDLLAGETSIVASAFGFTRLLQPNKATTNGQAALALASGDASGLVSDELSRLQAEAVAEEAVAAHHAMEVHAREEFKSILDAQLLSEKRQREQLDEFIVQVKAELGKVKAEKELEKDSLWKDRMTVDAELERVHQLRQQIDEQLQALSADQVAVSIQKMKIEKLWIQAEEEKQQISNIKFEINVEKKALSLARLWAEREAERAFGHGKVLEQSRKRWANQGIEVIVDRDLDEDNVPGPSWFYSGSATELNKFLRRVPLHNDTLRGENLKSRIANAMVESTQATERTLSGLKHKIQGVLDEIQRRTEHLWQKSISSGGQREQNTRSSTDQATQGLPTGVVERSKGFADNNRWEANKLP</sequence>
<gene>
    <name evidence="4" type="ORF">CSSPTR1EN2_LOCUS13019</name>
</gene>
<feature type="region of interest" description="Disordered" evidence="1">
    <location>
        <begin position="154"/>
        <end position="223"/>
    </location>
</feature>
<protein>
    <recommendedName>
        <fullName evidence="3">SLH domain-containing protein</fullName>
    </recommendedName>
</protein>
<feature type="compositionally biased region" description="Polar residues" evidence="1">
    <location>
        <begin position="721"/>
        <end position="744"/>
    </location>
</feature>
<proteinExistence type="predicted"/>
<accession>A0ABP0UAF0</accession>
<organism evidence="4 5">
    <name type="scientific">Sphagnum troendelagicum</name>
    <dbReference type="NCBI Taxonomy" id="128251"/>
    <lineage>
        <taxon>Eukaryota</taxon>
        <taxon>Viridiplantae</taxon>
        <taxon>Streptophyta</taxon>
        <taxon>Embryophyta</taxon>
        <taxon>Bryophyta</taxon>
        <taxon>Sphagnophytina</taxon>
        <taxon>Sphagnopsida</taxon>
        <taxon>Sphagnales</taxon>
        <taxon>Sphagnaceae</taxon>
        <taxon>Sphagnum</taxon>
    </lineage>
</organism>
<feature type="compositionally biased region" description="Basic and acidic residues" evidence="1">
    <location>
        <begin position="750"/>
        <end position="767"/>
    </location>
</feature>